<dbReference type="PRINTS" id="PR00080">
    <property type="entry name" value="SDRFAMILY"/>
</dbReference>
<sequence length="254" mass="27132">MMKDYLKIAGKTAIVTGSGRGIGRGVAAGLASYGAKVMVADINDENGVKVRDEIIAEGGVADYCHCDVCKIGDIRNLVAKTAEKFGTIDILVNNAGGGEPPCDFFTITDERWDHYIRFNLYSAFYMIREVFPYMKEQKKGKIVNISSGYAIGGGDFCAHYASAKAGVIGLTTSIAKEGAPYGINVNVIPVPTTDTPGLREADFELVGDEIPLIPLGRIAVPEDIANTVLFLVSESADYVTGQIVAPNGGRRMLI</sequence>
<evidence type="ECO:0000313" key="5">
    <source>
        <dbReference type="Proteomes" id="UP000708338"/>
    </source>
</evidence>
<proteinExistence type="inferred from homology"/>
<evidence type="ECO:0000256" key="3">
    <source>
        <dbReference type="ARBA" id="ARBA00023221"/>
    </source>
</evidence>
<dbReference type="Proteomes" id="UP000708338">
    <property type="component" value="Unassembled WGS sequence"/>
</dbReference>
<dbReference type="Pfam" id="PF13561">
    <property type="entry name" value="adh_short_C2"/>
    <property type="match status" value="1"/>
</dbReference>
<reference evidence="4" key="1">
    <citation type="journal article" date="2021" name="Gut Microbes">
        <title>A synthetic consortium of 100 gut commensals modulates the composition and function in a colon model of the microbiome of elderly subjects.</title>
        <authorList>
            <person name="Perez M."/>
            <person name="Ntemiri A."/>
            <person name="Tan H."/>
            <person name="Harris H.M.B."/>
            <person name="Roager H.M."/>
            <person name="Ribiere C."/>
            <person name="O'Toole P.W."/>
        </authorList>
    </citation>
    <scope>NUCLEOTIDE SEQUENCE</scope>
    <source>
        <strain evidence="4">MCC335</strain>
    </source>
</reference>
<comment type="similarity">
    <text evidence="1">Belongs to the short-chain dehydrogenases/reductases (SDR) family.</text>
</comment>
<dbReference type="CDD" id="cd05233">
    <property type="entry name" value="SDR_c"/>
    <property type="match status" value="1"/>
</dbReference>
<protein>
    <submittedName>
        <fullName evidence="4">SDR family oxidoreductase</fullName>
    </submittedName>
</protein>
<keyword evidence="2" id="KW-0560">Oxidoreductase</keyword>
<dbReference type="InterPro" id="IPR036291">
    <property type="entry name" value="NAD(P)-bd_dom_sf"/>
</dbReference>
<dbReference type="EMBL" id="WQPS01000011">
    <property type="protein sequence ID" value="MBT9809835.1"/>
    <property type="molecule type" value="Genomic_DNA"/>
</dbReference>
<dbReference type="GO" id="GO:0008206">
    <property type="term" value="P:bile acid metabolic process"/>
    <property type="evidence" value="ECO:0007669"/>
    <property type="project" value="UniProtKB-ARBA"/>
</dbReference>
<dbReference type="InterPro" id="IPR002347">
    <property type="entry name" value="SDR_fam"/>
</dbReference>
<comment type="caution">
    <text evidence="4">The sequence shown here is derived from an EMBL/GenBank/DDBJ whole genome shotgun (WGS) entry which is preliminary data.</text>
</comment>
<dbReference type="PROSITE" id="PS00061">
    <property type="entry name" value="ADH_SHORT"/>
    <property type="match status" value="1"/>
</dbReference>
<dbReference type="GO" id="GO:0016491">
    <property type="term" value="F:oxidoreductase activity"/>
    <property type="evidence" value="ECO:0007669"/>
    <property type="project" value="UniProtKB-KW"/>
</dbReference>
<dbReference type="PANTHER" id="PTHR42879">
    <property type="entry name" value="3-OXOACYL-(ACYL-CARRIER-PROTEIN) REDUCTASE"/>
    <property type="match status" value="1"/>
</dbReference>
<accession>A0AA41FE23</accession>
<gene>
    <name evidence="4" type="ORF">GPL26_09300</name>
</gene>
<name>A0AA41FE23_9FIRM</name>
<dbReference type="SUPFAM" id="SSF51735">
    <property type="entry name" value="NAD(P)-binding Rossmann-fold domains"/>
    <property type="match status" value="1"/>
</dbReference>
<dbReference type="FunFam" id="3.40.50.720:FF:000084">
    <property type="entry name" value="Short-chain dehydrogenase reductase"/>
    <property type="match status" value="1"/>
</dbReference>
<keyword evidence="3" id="KW-0753">Steroid metabolism</keyword>
<evidence type="ECO:0000256" key="1">
    <source>
        <dbReference type="ARBA" id="ARBA00006484"/>
    </source>
</evidence>
<dbReference type="Gene3D" id="3.40.50.720">
    <property type="entry name" value="NAD(P)-binding Rossmann-like Domain"/>
    <property type="match status" value="1"/>
</dbReference>
<evidence type="ECO:0000313" key="4">
    <source>
        <dbReference type="EMBL" id="MBT9809835.1"/>
    </source>
</evidence>
<keyword evidence="3" id="KW-0443">Lipid metabolism</keyword>
<dbReference type="PRINTS" id="PR00081">
    <property type="entry name" value="GDHRDH"/>
</dbReference>
<dbReference type="AlphaFoldDB" id="A0AA41FE23"/>
<dbReference type="InterPro" id="IPR020904">
    <property type="entry name" value="Sc_DH/Rdtase_CS"/>
</dbReference>
<evidence type="ECO:0000256" key="2">
    <source>
        <dbReference type="ARBA" id="ARBA00023002"/>
    </source>
</evidence>
<dbReference type="InterPro" id="IPR050259">
    <property type="entry name" value="SDR"/>
</dbReference>
<organism evidence="4 5">
    <name type="scientific">Enterocloster citroniae</name>
    <dbReference type="NCBI Taxonomy" id="358743"/>
    <lineage>
        <taxon>Bacteria</taxon>
        <taxon>Bacillati</taxon>
        <taxon>Bacillota</taxon>
        <taxon>Clostridia</taxon>
        <taxon>Lachnospirales</taxon>
        <taxon>Lachnospiraceae</taxon>
        <taxon>Enterocloster</taxon>
    </lineage>
</organism>